<evidence type="ECO:0000256" key="7">
    <source>
        <dbReference type="SAM" id="Phobius"/>
    </source>
</evidence>
<gene>
    <name evidence="8" type="ORF">HUJ06_001020</name>
</gene>
<feature type="transmembrane region" description="Helical" evidence="7">
    <location>
        <begin position="22"/>
        <end position="42"/>
    </location>
</feature>
<evidence type="ECO:0000256" key="1">
    <source>
        <dbReference type="ARBA" id="ARBA00004141"/>
    </source>
</evidence>
<dbReference type="PANTHER" id="PTHR31326">
    <property type="entry name" value="PROTEIN CLT2, CHLOROPLASTIC"/>
    <property type="match status" value="1"/>
</dbReference>
<dbReference type="EMBL" id="DUZY01000006">
    <property type="protein sequence ID" value="DAD42790.1"/>
    <property type="molecule type" value="Genomic_DNA"/>
</dbReference>
<evidence type="ECO:0000256" key="4">
    <source>
        <dbReference type="ARBA" id="ARBA00022692"/>
    </source>
</evidence>
<dbReference type="Proteomes" id="UP000607653">
    <property type="component" value="Unassembled WGS sequence"/>
</dbReference>
<evidence type="ECO:0000313" key="9">
    <source>
        <dbReference type="Proteomes" id="UP000607653"/>
    </source>
</evidence>
<name>A0A822ZE63_NELNU</name>
<comment type="subcellular location">
    <subcellularLocation>
        <location evidence="1">Membrane</location>
        <topology evidence="1">Multi-pass membrane protein</topology>
    </subcellularLocation>
</comment>
<evidence type="ECO:0000256" key="3">
    <source>
        <dbReference type="ARBA" id="ARBA00022448"/>
    </source>
</evidence>
<protein>
    <submittedName>
        <fullName evidence="8">Uncharacterized protein</fullName>
    </submittedName>
</protein>
<keyword evidence="5 7" id="KW-1133">Transmembrane helix</keyword>
<comment type="caution">
    <text evidence="8">The sequence shown here is derived from an EMBL/GenBank/DDBJ whole genome shotgun (WGS) entry which is preliminary data.</text>
</comment>
<evidence type="ECO:0000256" key="5">
    <source>
        <dbReference type="ARBA" id="ARBA00022989"/>
    </source>
</evidence>
<keyword evidence="6 7" id="KW-0472">Membrane</keyword>
<organism evidence="8 9">
    <name type="scientific">Nelumbo nucifera</name>
    <name type="common">Sacred lotus</name>
    <dbReference type="NCBI Taxonomy" id="4432"/>
    <lineage>
        <taxon>Eukaryota</taxon>
        <taxon>Viridiplantae</taxon>
        <taxon>Streptophyta</taxon>
        <taxon>Embryophyta</taxon>
        <taxon>Tracheophyta</taxon>
        <taxon>Spermatophyta</taxon>
        <taxon>Magnoliopsida</taxon>
        <taxon>Proteales</taxon>
        <taxon>Nelumbonaceae</taxon>
        <taxon>Nelumbo</taxon>
    </lineage>
</organism>
<dbReference type="AlphaFoldDB" id="A0A822ZE63"/>
<evidence type="ECO:0000256" key="2">
    <source>
        <dbReference type="ARBA" id="ARBA00006690"/>
    </source>
</evidence>
<sequence>MMIINGDECACVCWSYNTQTKVFLLGIWYQVLLPYFLVLLCWTETEQQHEQIIPDQTNQTESPNQNKQTLFVSVLSEKKSYCVFVDLWLCLVHVSLPLSVYVFTLPLPYIGVASTLPQGFVLGVAILVVGMLIYSWSPSLGPTPRTTTTAHPHQA</sequence>
<proteinExistence type="inferred from homology"/>
<keyword evidence="4 7" id="KW-0812">Transmembrane</keyword>
<accession>A0A822ZE63</accession>
<keyword evidence="9" id="KW-1185">Reference proteome</keyword>
<evidence type="ECO:0000256" key="6">
    <source>
        <dbReference type="ARBA" id="ARBA00023136"/>
    </source>
</evidence>
<dbReference type="InterPro" id="IPR013936">
    <property type="entry name" value="CRT-like"/>
</dbReference>
<keyword evidence="3" id="KW-0813">Transport</keyword>
<dbReference type="PANTHER" id="PTHR31326:SF3">
    <property type="entry name" value="PROTEIN CLT3, CHLOROPLASTIC"/>
    <property type="match status" value="1"/>
</dbReference>
<comment type="similarity">
    <text evidence="2">Belongs to the CRT-like transporter family.</text>
</comment>
<reference evidence="8 9" key="1">
    <citation type="journal article" date="2020" name="Mol. Biol. Evol.">
        <title>Distinct Expression and Methylation Patterns for Genes with Different Fates following a Single Whole-Genome Duplication in Flowering Plants.</title>
        <authorList>
            <person name="Shi T."/>
            <person name="Rahmani R.S."/>
            <person name="Gugger P.F."/>
            <person name="Wang M."/>
            <person name="Li H."/>
            <person name="Zhang Y."/>
            <person name="Li Z."/>
            <person name="Wang Q."/>
            <person name="Van de Peer Y."/>
            <person name="Marchal K."/>
            <person name="Chen J."/>
        </authorList>
    </citation>
    <scope>NUCLEOTIDE SEQUENCE [LARGE SCALE GENOMIC DNA]</scope>
    <source>
        <tissue evidence="8">Leaf</tissue>
    </source>
</reference>
<dbReference type="GO" id="GO:0016020">
    <property type="term" value="C:membrane"/>
    <property type="evidence" value="ECO:0007669"/>
    <property type="project" value="UniProtKB-SubCell"/>
</dbReference>
<evidence type="ECO:0000313" key="8">
    <source>
        <dbReference type="EMBL" id="DAD42790.1"/>
    </source>
</evidence>
<feature type="transmembrane region" description="Helical" evidence="7">
    <location>
        <begin position="81"/>
        <end position="104"/>
    </location>
</feature>
<feature type="transmembrane region" description="Helical" evidence="7">
    <location>
        <begin position="116"/>
        <end position="136"/>
    </location>
</feature>